<dbReference type="STRING" id="1406858.GCA_000710895_02687"/>
<keyword evidence="5" id="KW-0167">Capsid protein</keyword>
<keyword evidence="5" id="KW-0946">Virion</keyword>
<name>A0A379JLA9_9NOCA</name>
<gene>
    <name evidence="5" type="primary">cotSA</name>
    <name evidence="5" type="ORF">NCTC1934_06487</name>
</gene>
<evidence type="ECO:0000313" key="6">
    <source>
        <dbReference type="Proteomes" id="UP000255467"/>
    </source>
</evidence>
<dbReference type="OrthoDB" id="9814612at2"/>
<reference evidence="5 6" key="1">
    <citation type="submission" date="2018-06" db="EMBL/GenBank/DDBJ databases">
        <authorList>
            <consortium name="Pathogen Informatics"/>
            <person name="Doyle S."/>
        </authorList>
    </citation>
    <scope>NUCLEOTIDE SEQUENCE [LARGE SCALE GENOMIC DNA]</scope>
    <source>
        <strain evidence="5 6">NCTC1934</strain>
    </source>
</reference>
<dbReference type="Pfam" id="PF13439">
    <property type="entry name" value="Glyco_transf_4"/>
    <property type="match status" value="1"/>
</dbReference>
<evidence type="ECO:0000259" key="3">
    <source>
        <dbReference type="Pfam" id="PF00534"/>
    </source>
</evidence>
<dbReference type="Gene3D" id="3.40.50.2000">
    <property type="entry name" value="Glycogen Phosphorylase B"/>
    <property type="match status" value="2"/>
</dbReference>
<dbReference type="InterPro" id="IPR028098">
    <property type="entry name" value="Glyco_trans_4-like_N"/>
</dbReference>
<dbReference type="GO" id="GO:1903509">
    <property type="term" value="P:liposaccharide metabolic process"/>
    <property type="evidence" value="ECO:0007669"/>
    <property type="project" value="UniProtKB-ARBA"/>
</dbReference>
<dbReference type="AlphaFoldDB" id="A0A379JLA9"/>
<keyword evidence="1 5" id="KW-0328">Glycosyltransferase</keyword>
<evidence type="ECO:0000313" key="5">
    <source>
        <dbReference type="EMBL" id="SUD49136.1"/>
    </source>
</evidence>
<dbReference type="CDD" id="cd03801">
    <property type="entry name" value="GT4_PimA-like"/>
    <property type="match status" value="1"/>
</dbReference>
<dbReference type="Pfam" id="PF00534">
    <property type="entry name" value="Glycos_transf_1"/>
    <property type="match status" value="1"/>
</dbReference>
<feature type="domain" description="Glycosyltransferase subfamily 4-like N-terminal" evidence="4">
    <location>
        <begin position="42"/>
        <end position="180"/>
    </location>
</feature>
<dbReference type="Proteomes" id="UP000255467">
    <property type="component" value="Unassembled WGS sequence"/>
</dbReference>
<evidence type="ECO:0000259" key="4">
    <source>
        <dbReference type="Pfam" id="PF13439"/>
    </source>
</evidence>
<organism evidence="5 6">
    <name type="scientific">Nocardia otitidiscaviarum</name>
    <dbReference type="NCBI Taxonomy" id="1823"/>
    <lineage>
        <taxon>Bacteria</taxon>
        <taxon>Bacillati</taxon>
        <taxon>Actinomycetota</taxon>
        <taxon>Actinomycetes</taxon>
        <taxon>Mycobacteriales</taxon>
        <taxon>Nocardiaceae</taxon>
        <taxon>Nocardia</taxon>
    </lineage>
</organism>
<feature type="domain" description="Glycosyl transferase family 1" evidence="3">
    <location>
        <begin position="190"/>
        <end position="353"/>
    </location>
</feature>
<dbReference type="InterPro" id="IPR001296">
    <property type="entry name" value="Glyco_trans_1"/>
</dbReference>
<dbReference type="GO" id="GO:1901137">
    <property type="term" value="P:carbohydrate derivative biosynthetic process"/>
    <property type="evidence" value="ECO:0007669"/>
    <property type="project" value="UniProtKB-ARBA"/>
</dbReference>
<dbReference type="PANTHER" id="PTHR45947">
    <property type="entry name" value="SULFOQUINOVOSYL TRANSFERASE SQD2"/>
    <property type="match status" value="1"/>
</dbReference>
<keyword evidence="2 5" id="KW-0808">Transferase</keyword>
<dbReference type="InterPro" id="IPR050194">
    <property type="entry name" value="Glycosyltransferase_grp1"/>
</dbReference>
<keyword evidence="6" id="KW-1185">Reference proteome</keyword>
<dbReference type="RefSeq" id="WP_039813278.1">
    <property type="nucleotide sequence ID" value="NZ_UGRY01000006.1"/>
</dbReference>
<dbReference type="EC" id="2.4.-.-" evidence="5"/>
<dbReference type="EMBL" id="UGRY01000006">
    <property type="protein sequence ID" value="SUD49136.1"/>
    <property type="molecule type" value="Genomic_DNA"/>
</dbReference>
<evidence type="ECO:0000256" key="1">
    <source>
        <dbReference type="ARBA" id="ARBA00022676"/>
    </source>
</evidence>
<sequence length="385" mass="42477">MRAVFLAHTAAPSGAELATLRLVSALPAGTVAVVYTEDGPMLHHMRERGIETRSVTTDFDSRALTIDKADTRALLTGALGLIRLGWRLGDTMRELGATIVVAGSTKALLMGAVAARRARVPLVWHVHDRVSADYFGRRLAPALRMLGWLVARGVIANSRGTLASLYTWRRPAVVAYPGVEFRHDHAEPDREEQRDPAETVVAVVGRLAPWKGQDVFLRALADVRVLPREVFLIGGTFFDEEHYRTELENLATALDLPVTFTGHVDDPEPYLRCADVLVHCSVLPEPFGQVVVEGMRAGCAVVASRPGGPEEIIETGRDGLLVPGGDRHQLTRALDTLLGDRELRVKLAAAARLRARDFDIDESARTVERFLTTVTVRRRKWWRRG</sequence>
<evidence type="ECO:0000256" key="2">
    <source>
        <dbReference type="ARBA" id="ARBA00022679"/>
    </source>
</evidence>
<dbReference type="PANTHER" id="PTHR45947:SF3">
    <property type="entry name" value="SULFOQUINOVOSYL TRANSFERASE SQD2"/>
    <property type="match status" value="1"/>
</dbReference>
<dbReference type="GO" id="GO:0016758">
    <property type="term" value="F:hexosyltransferase activity"/>
    <property type="evidence" value="ECO:0007669"/>
    <property type="project" value="TreeGrafter"/>
</dbReference>
<protein>
    <submittedName>
        <fullName evidence="5">Spore coat protein SA</fullName>
        <ecNumber evidence="5">2.4.-.-</ecNumber>
    </submittedName>
</protein>
<accession>A0A379JLA9</accession>
<dbReference type="SUPFAM" id="SSF53756">
    <property type="entry name" value="UDP-Glycosyltransferase/glycogen phosphorylase"/>
    <property type="match status" value="1"/>
</dbReference>
<proteinExistence type="predicted"/>